<accession>A0ABR1XJQ4</accession>
<dbReference type="Proteomes" id="UP001456524">
    <property type="component" value="Unassembled WGS sequence"/>
</dbReference>
<feature type="region of interest" description="Disordered" evidence="1">
    <location>
        <begin position="103"/>
        <end position="164"/>
    </location>
</feature>
<dbReference type="EMBL" id="JBBWUH010000009">
    <property type="protein sequence ID" value="KAK8157375.1"/>
    <property type="molecule type" value="Genomic_DNA"/>
</dbReference>
<evidence type="ECO:0000313" key="2">
    <source>
        <dbReference type="EMBL" id="KAK8157375.1"/>
    </source>
</evidence>
<feature type="compositionally biased region" description="Polar residues" evidence="1">
    <location>
        <begin position="62"/>
        <end position="71"/>
    </location>
</feature>
<evidence type="ECO:0000313" key="3">
    <source>
        <dbReference type="Proteomes" id="UP001456524"/>
    </source>
</evidence>
<gene>
    <name evidence="2" type="ORF">IWX90DRAFT_321985</name>
</gene>
<reference evidence="2 3" key="1">
    <citation type="journal article" date="2022" name="G3 (Bethesda)">
        <title>Enemy or ally: a genomic approach to elucidate the lifestyle of Phyllosticta citrichinaensis.</title>
        <authorList>
            <person name="Buijs V.A."/>
            <person name="Groenewald J.Z."/>
            <person name="Haridas S."/>
            <person name="LaButti K.M."/>
            <person name="Lipzen A."/>
            <person name="Martin F.M."/>
            <person name="Barry K."/>
            <person name="Grigoriev I.V."/>
            <person name="Crous P.W."/>
            <person name="Seidl M.F."/>
        </authorList>
    </citation>
    <scope>NUCLEOTIDE SEQUENCE [LARGE SCALE GENOMIC DNA]</scope>
    <source>
        <strain evidence="2 3">CBS 129764</strain>
    </source>
</reference>
<proteinExistence type="predicted"/>
<name>A0ABR1XJQ4_9PEZI</name>
<feature type="region of interest" description="Disordered" evidence="1">
    <location>
        <begin position="38"/>
        <end position="71"/>
    </location>
</feature>
<comment type="caution">
    <text evidence="2">The sequence shown here is derived from an EMBL/GenBank/DDBJ whole genome shotgun (WGS) entry which is preliminary data.</text>
</comment>
<feature type="compositionally biased region" description="Low complexity" evidence="1">
    <location>
        <begin position="121"/>
        <end position="142"/>
    </location>
</feature>
<sequence>MTETRGLTSTTSSKMTSFSGLAQRIAAAQQLVTDLAEFRKRGRHSTSAQRDNNDETDYAPATANSASENSIDGSAASQYELEGASNDSHRSLAIAAVRRFLTSGAEREPPRSRADQHNRRSLFQRQASQRASARQSPRQTSPRPSPLCKRSSLPASRSRSSPARLWRAAHRLTVPRAMEVMTTATSVLPCLRSRSVTHCSGLRTFMSSACALARWRCSLLTSRLRPWRTMMRRSRLLRTPLRAPKA</sequence>
<feature type="compositionally biased region" description="Basic and acidic residues" evidence="1">
    <location>
        <begin position="105"/>
        <end position="118"/>
    </location>
</feature>
<evidence type="ECO:0000256" key="1">
    <source>
        <dbReference type="SAM" id="MobiDB-lite"/>
    </source>
</evidence>
<feature type="compositionally biased region" description="Low complexity" evidence="1">
    <location>
        <begin position="150"/>
        <end position="164"/>
    </location>
</feature>
<protein>
    <submittedName>
        <fullName evidence="2">Uncharacterized protein</fullName>
    </submittedName>
</protein>
<keyword evidence="3" id="KW-1185">Reference proteome</keyword>
<organism evidence="2 3">
    <name type="scientific">Phyllosticta citrichinensis</name>
    <dbReference type="NCBI Taxonomy" id="1130410"/>
    <lineage>
        <taxon>Eukaryota</taxon>
        <taxon>Fungi</taxon>
        <taxon>Dikarya</taxon>
        <taxon>Ascomycota</taxon>
        <taxon>Pezizomycotina</taxon>
        <taxon>Dothideomycetes</taxon>
        <taxon>Dothideomycetes incertae sedis</taxon>
        <taxon>Botryosphaeriales</taxon>
        <taxon>Phyllostictaceae</taxon>
        <taxon>Phyllosticta</taxon>
    </lineage>
</organism>